<feature type="domain" description="ANTAR" evidence="3">
    <location>
        <begin position="174"/>
        <end position="229"/>
    </location>
</feature>
<dbReference type="Gene3D" id="1.10.10.10">
    <property type="entry name" value="Winged helix-like DNA-binding domain superfamily/Winged helix DNA-binding domain"/>
    <property type="match status" value="1"/>
</dbReference>
<dbReference type="GeneID" id="66856212"/>
<dbReference type="Gene3D" id="3.30.450.40">
    <property type="match status" value="1"/>
</dbReference>
<dbReference type="SMART" id="SM01012">
    <property type="entry name" value="ANTAR"/>
    <property type="match status" value="1"/>
</dbReference>
<protein>
    <submittedName>
        <fullName evidence="4">ANTAR domain protein</fullName>
    </submittedName>
</protein>
<dbReference type="InterPro" id="IPR036388">
    <property type="entry name" value="WH-like_DNA-bd_sf"/>
</dbReference>
<evidence type="ECO:0000256" key="2">
    <source>
        <dbReference type="ARBA" id="ARBA00023163"/>
    </source>
</evidence>
<reference evidence="4 5" key="1">
    <citation type="submission" date="2022-03" db="EMBL/GenBank/DDBJ databases">
        <title>Complete genome of Streptomyces rimosus ssp. rimosus R7 (=ATCC 10970).</title>
        <authorList>
            <person name="Beganovic S."/>
            <person name="Ruckert C."/>
            <person name="Busche T."/>
            <person name="Kalinowski J."/>
            <person name="Wittmann C."/>
        </authorList>
    </citation>
    <scope>NUCLEOTIDE SEQUENCE [LARGE SCALE GENOMIC DNA]</scope>
    <source>
        <strain evidence="4 5">R7</strain>
    </source>
</reference>
<dbReference type="EMBL" id="CP094298">
    <property type="protein sequence ID" value="UNZ04685.1"/>
    <property type="molecule type" value="Genomic_DNA"/>
</dbReference>
<dbReference type="InterPro" id="IPR029016">
    <property type="entry name" value="GAF-like_dom_sf"/>
</dbReference>
<evidence type="ECO:0000313" key="4">
    <source>
        <dbReference type="EMBL" id="UNZ04685.1"/>
    </source>
</evidence>
<keyword evidence="1" id="KW-0805">Transcription regulation</keyword>
<keyword evidence="2" id="KW-0804">Transcription</keyword>
<keyword evidence="5" id="KW-1185">Reference proteome</keyword>
<proteinExistence type="predicted"/>
<dbReference type="SUPFAM" id="SSF55781">
    <property type="entry name" value="GAF domain-like"/>
    <property type="match status" value="1"/>
</dbReference>
<name>A0ABY3Z2Y3_STRRM</name>
<dbReference type="InterPro" id="IPR005561">
    <property type="entry name" value="ANTAR"/>
</dbReference>
<evidence type="ECO:0000256" key="1">
    <source>
        <dbReference type="ARBA" id="ARBA00023015"/>
    </source>
</evidence>
<evidence type="ECO:0000313" key="5">
    <source>
        <dbReference type="Proteomes" id="UP000829494"/>
    </source>
</evidence>
<dbReference type="Proteomes" id="UP000829494">
    <property type="component" value="Chromosome"/>
</dbReference>
<organism evidence="4 5">
    <name type="scientific">Streptomyces rimosus subsp. rimosus</name>
    <dbReference type="NCBI Taxonomy" id="132474"/>
    <lineage>
        <taxon>Bacteria</taxon>
        <taxon>Bacillati</taxon>
        <taxon>Actinomycetota</taxon>
        <taxon>Actinomycetes</taxon>
        <taxon>Kitasatosporales</taxon>
        <taxon>Streptomycetaceae</taxon>
        <taxon>Streptomyces</taxon>
    </lineage>
</organism>
<gene>
    <name evidence="4" type="ORF">SRIMR7_21255</name>
</gene>
<dbReference type="RefSeq" id="WP_003980600.1">
    <property type="nucleotide sequence ID" value="NZ_CP043497.1"/>
</dbReference>
<dbReference type="Pfam" id="PF03861">
    <property type="entry name" value="ANTAR"/>
    <property type="match status" value="1"/>
</dbReference>
<sequence>MPAPRDPPTSPLMTALLGTLGSPPGLGLLPADRCAQALGLTCVTISARAGAHAPELIWHAPGDRLGTVLEDLQYTLGEGPTLDCVRHGQAVTEPDLERTPGTRWPVFLPEALHTGARAVFAFPLSIGAVQLGAFTGYRTRAGPLTLQQHLDTRRFTDTATFLLLALLPGADGRRDPTTDLATLHRAEVHQATGMLAVRLRLPLNQALLVLRSHAYMTGRPILDLARDIIDHRNPPDLTPT</sequence>
<evidence type="ECO:0000259" key="3">
    <source>
        <dbReference type="SMART" id="SM01012"/>
    </source>
</evidence>
<accession>A0ABY3Z2Y3</accession>